<dbReference type="Pfam" id="PF05667">
    <property type="entry name" value="CCDC22_CC"/>
    <property type="match status" value="1"/>
</dbReference>
<evidence type="ECO:0000313" key="3">
    <source>
        <dbReference type="Proteomes" id="UP000749559"/>
    </source>
</evidence>
<comment type="caution">
    <text evidence="2">The sequence shown here is derived from an EMBL/GenBank/DDBJ whole genome shotgun (WGS) entry which is preliminary data.</text>
</comment>
<dbReference type="InterPro" id="IPR048349">
    <property type="entry name" value="CCDC22_N"/>
</dbReference>
<name>A0A8J1TIQ1_OWEFU</name>
<comment type="similarity">
    <text evidence="1">Belongs to the CCDC22 family.</text>
</comment>
<dbReference type="InterPro" id="IPR048348">
    <property type="entry name" value="CCDC22_CC"/>
</dbReference>
<dbReference type="EMBL" id="CAIIXF020000002">
    <property type="protein sequence ID" value="CAH1778226.1"/>
    <property type="molecule type" value="Genomic_DNA"/>
</dbReference>
<dbReference type="Pfam" id="PF21674">
    <property type="entry name" value="CCDC22_N"/>
    <property type="match status" value="1"/>
</dbReference>
<sequence length="633" mass="72738">MEEVDKIIVHTLKGIGCDVEDVQSLVQFSTELIIEATVRCLKMIDPQTDLPMTLPPAMAARFRLGTSLASAITELGYKGELGYQTFLYSNEADIRRVLMFLIEKLPRGSEESTEEILGGSAVLYRSIASELSKRLSSPWTPPQCKNKGVVWRGSPPTWHREGCSSVRAFRSAHLSSPHGLGDLTKKIPKDVKTYYTKHMPYILTQPVHRDDLAASILENNATYLTAQHEWDQEWNQLGLASRLTKEEYLAKKRDRLQKRIKDNIKESVKLKENAQKTPQDLNDIINSISERSGLQGKTKGSRFTHAEKLQFTQDVPGSQMTVDPTANTEEELKAKREEEIEKLQEQLERIATDFENLDIEIRKFTASSQQMEEIIATEATKNKEKETVYKVKKRTLDLLPDADNNIAKLQSVVDTSAQRLVSLANQWEKHRVPLVEKYREMKALNENRESEAEKKLEEIKAFREKMKDVAADARTKEDIYKQLVTEYERMTKDVNRSAYTRRIMEIVSNIKKQKQEIDKILIDTKSIQKDINQLSGKLDRTFTVTDELIFRDAKKDEAVRKAYKYLAALHENCDILIKTVEETGFVMREIRDLEDQIDIETNKKVLDNLDKITADYKQMKKENAHLLAKLKGK</sequence>
<proteinExistence type="inferred from homology"/>
<keyword evidence="3" id="KW-1185">Reference proteome</keyword>
<dbReference type="InterPro" id="IPR008530">
    <property type="entry name" value="CCDC22"/>
</dbReference>
<protein>
    <submittedName>
        <fullName evidence="2">Uncharacterized protein</fullName>
    </submittedName>
</protein>
<gene>
    <name evidence="2" type="ORF">OFUS_LOCUS5179</name>
</gene>
<dbReference type="PANTHER" id="PTHR15668">
    <property type="entry name" value="JM1 PROTEIN"/>
    <property type="match status" value="1"/>
</dbReference>
<organism evidence="2 3">
    <name type="scientific">Owenia fusiformis</name>
    <name type="common">Polychaete worm</name>
    <dbReference type="NCBI Taxonomy" id="6347"/>
    <lineage>
        <taxon>Eukaryota</taxon>
        <taxon>Metazoa</taxon>
        <taxon>Spiralia</taxon>
        <taxon>Lophotrochozoa</taxon>
        <taxon>Annelida</taxon>
        <taxon>Polychaeta</taxon>
        <taxon>Sedentaria</taxon>
        <taxon>Canalipalpata</taxon>
        <taxon>Sabellida</taxon>
        <taxon>Oweniida</taxon>
        <taxon>Oweniidae</taxon>
        <taxon>Owenia</taxon>
    </lineage>
</organism>
<dbReference type="GO" id="GO:0097602">
    <property type="term" value="F:cullin family protein binding"/>
    <property type="evidence" value="ECO:0007669"/>
    <property type="project" value="TreeGrafter"/>
</dbReference>
<dbReference type="OrthoDB" id="10266736at2759"/>
<dbReference type="GO" id="GO:2000060">
    <property type="term" value="P:positive regulation of ubiquitin-dependent protein catabolic process"/>
    <property type="evidence" value="ECO:0007669"/>
    <property type="project" value="TreeGrafter"/>
</dbReference>
<dbReference type="PANTHER" id="PTHR15668:SF4">
    <property type="entry name" value="COILED-COIL DOMAIN-CONTAINING PROTEIN 22"/>
    <property type="match status" value="1"/>
</dbReference>
<reference evidence="2" key="1">
    <citation type="submission" date="2022-03" db="EMBL/GenBank/DDBJ databases">
        <authorList>
            <person name="Martin C."/>
        </authorList>
    </citation>
    <scope>NUCLEOTIDE SEQUENCE</scope>
</reference>
<dbReference type="Proteomes" id="UP000749559">
    <property type="component" value="Unassembled WGS sequence"/>
</dbReference>
<evidence type="ECO:0000313" key="2">
    <source>
        <dbReference type="EMBL" id="CAH1778226.1"/>
    </source>
</evidence>
<accession>A0A8J1TIQ1</accession>
<evidence type="ECO:0000256" key="1">
    <source>
        <dbReference type="ARBA" id="ARBA00006438"/>
    </source>
</evidence>
<dbReference type="AlphaFoldDB" id="A0A8J1TIQ1"/>